<dbReference type="Gene3D" id="3.40.50.1000">
    <property type="entry name" value="HAD superfamily/HAD-like"/>
    <property type="match status" value="1"/>
</dbReference>
<keyword evidence="4" id="KW-1185">Reference proteome</keyword>
<dbReference type="NCBIfam" id="TIGR02251">
    <property type="entry name" value="HIF-SF_euk"/>
    <property type="match status" value="1"/>
</dbReference>
<dbReference type="InterPro" id="IPR011948">
    <property type="entry name" value="Dullard_phosphatase"/>
</dbReference>
<dbReference type="InterPro" id="IPR023214">
    <property type="entry name" value="HAD_sf"/>
</dbReference>
<gene>
    <name evidence="3" type="ORF">BN980_GECA06s01715g</name>
</gene>
<accession>A0A0J9X9I1</accession>
<dbReference type="OrthoDB" id="277011at2759"/>
<feature type="compositionally biased region" description="Polar residues" evidence="1">
    <location>
        <begin position="54"/>
        <end position="63"/>
    </location>
</feature>
<protein>
    <submittedName>
        <fullName evidence="3">Similar to Saccharomyces cerevisiae YLL010C PSR1 Plasma membrane associated protein phosphatase involved in the general stress response</fullName>
    </submittedName>
</protein>
<dbReference type="GO" id="GO:0016791">
    <property type="term" value="F:phosphatase activity"/>
    <property type="evidence" value="ECO:0007669"/>
    <property type="project" value="InterPro"/>
</dbReference>
<dbReference type="SUPFAM" id="SSF56784">
    <property type="entry name" value="HAD-like"/>
    <property type="match status" value="1"/>
</dbReference>
<dbReference type="PANTHER" id="PTHR12210">
    <property type="entry name" value="DULLARD PROTEIN PHOSPHATASE"/>
    <property type="match status" value="1"/>
</dbReference>
<dbReference type="STRING" id="1173061.A0A0J9X9I1"/>
<dbReference type="InterPro" id="IPR036412">
    <property type="entry name" value="HAD-like_sf"/>
</dbReference>
<name>A0A0J9X9I1_GEOCN</name>
<dbReference type="Pfam" id="PF03031">
    <property type="entry name" value="NIF"/>
    <property type="match status" value="1"/>
</dbReference>
<dbReference type="EMBL" id="CCBN010000006">
    <property type="protein sequence ID" value="CDO53911.1"/>
    <property type="molecule type" value="Genomic_DNA"/>
</dbReference>
<feature type="compositionally biased region" description="Polar residues" evidence="1">
    <location>
        <begin position="73"/>
        <end position="89"/>
    </location>
</feature>
<dbReference type="InterPro" id="IPR050365">
    <property type="entry name" value="TIM50"/>
</dbReference>
<proteinExistence type="predicted"/>
<dbReference type="CDD" id="cd07521">
    <property type="entry name" value="HAD_FCP1-like"/>
    <property type="match status" value="1"/>
</dbReference>
<reference evidence="3" key="1">
    <citation type="submission" date="2014-03" db="EMBL/GenBank/DDBJ databases">
        <authorList>
            <person name="Casaregola S."/>
        </authorList>
    </citation>
    <scope>NUCLEOTIDE SEQUENCE [LARGE SCALE GENOMIC DNA]</scope>
    <source>
        <strain evidence="3">CLIB 918</strain>
    </source>
</reference>
<dbReference type="Proteomes" id="UP000242525">
    <property type="component" value="Unassembled WGS sequence"/>
</dbReference>
<dbReference type="InterPro" id="IPR004274">
    <property type="entry name" value="FCP1_dom"/>
</dbReference>
<sequence length="348" mass="38933">MPGFLRLFACFRTNTVKPNIEAGRKKLQEQHNRAYRTSSNRASIQSSSSNKRNAASTIINSEPSKVVSREYQDSTSKTVANASSPSNAIQGAGTPTPADYYTSTEKHQGGVLPEEPDDSEVLEYQEADQHDYEYPPPLPSTDKLSSQPVLNEAGIPLNEPSSSSSGLLAPVTKALANRKCLVLDLDETLIHSSFKYIENTDFVIPVEIEREIHEIFVIKRPGVDKFLETMGKIYEIVVFTASVSKYADPLLDLLDNKPDKNVHHRLFRENCYNYDGNFVKNLDTLGRPLKDVIIIDNSPSSYIFHPHHAIPVSSWFSDMLDNELIDMIPFLEDLATVEDVSMVLDINI</sequence>
<feature type="compositionally biased region" description="Low complexity" evidence="1">
    <location>
        <begin position="36"/>
        <end position="53"/>
    </location>
</feature>
<evidence type="ECO:0000259" key="2">
    <source>
        <dbReference type="PROSITE" id="PS50969"/>
    </source>
</evidence>
<feature type="region of interest" description="Disordered" evidence="1">
    <location>
        <begin position="30"/>
        <end position="116"/>
    </location>
</feature>
<dbReference type="FunFam" id="3.40.50.1000:FF:000093">
    <property type="entry name" value="NLI interacting factor-like phosphatase family protein"/>
    <property type="match status" value="1"/>
</dbReference>
<dbReference type="AlphaFoldDB" id="A0A0J9X9I1"/>
<evidence type="ECO:0000256" key="1">
    <source>
        <dbReference type="SAM" id="MobiDB-lite"/>
    </source>
</evidence>
<organism evidence="3 4">
    <name type="scientific">Geotrichum candidum</name>
    <name type="common">Oospora lactis</name>
    <name type="synonym">Dipodascus geotrichum</name>
    <dbReference type="NCBI Taxonomy" id="1173061"/>
    <lineage>
        <taxon>Eukaryota</taxon>
        <taxon>Fungi</taxon>
        <taxon>Dikarya</taxon>
        <taxon>Ascomycota</taxon>
        <taxon>Saccharomycotina</taxon>
        <taxon>Dipodascomycetes</taxon>
        <taxon>Dipodascales</taxon>
        <taxon>Dipodascaceae</taxon>
        <taxon>Geotrichum</taxon>
    </lineage>
</organism>
<dbReference type="PROSITE" id="PS50969">
    <property type="entry name" value="FCP1"/>
    <property type="match status" value="1"/>
</dbReference>
<evidence type="ECO:0000313" key="4">
    <source>
        <dbReference type="Proteomes" id="UP000242525"/>
    </source>
</evidence>
<feature type="domain" description="FCP1 homology" evidence="2">
    <location>
        <begin position="174"/>
        <end position="334"/>
    </location>
</feature>
<comment type="caution">
    <text evidence="3">The sequence shown here is derived from an EMBL/GenBank/DDBJ whole genome shotgun (WGS) entry which is preliminary data.</text>
</comment>
<dbReference type="SMART" id="SM00577">
    <property type="entry name" value="CPDc"/>
    <property type="match status" value="1"/>
</dbReference>
<evidence type="ECO:0000313" key="3">
    <source>
        <dbReference type="EMBL" id="CDO53911.1"/>
    </source>
</evidence>